<feature type="region of interest" description="Disordered" evidence="1">
    <location>
        <begin position="514"/>
        <end position="598"/>
    </location>
</feature>
<reference evidence="2 3" key="1">
    <citation type="submission" date="2014-04" db="EMBL/GenBank/DDBJ databases">
        <authorList>
            <consortium name="DOE Joint Genome Institute"/>
            <person name="Kuo A."/>
            <person name="Kohler A."/>
            <person name="Nagy L.G."/>
            <person name="Floudas D."/>
            <person name="Copeland A."/>
            <person name="Barry K.W."/>
            <person name="Cichocki N."/>
            <person name="Veneault-Fourrey C."/>
            <person name="LaButti K."/>
            <person name="Lindquist E.A."/>
            <person name="Lipzen A."/>
            <person name="Lundell T."/>
            <person name="Morin E."/>
            <person name="Murat C."/>
            <person name="Sun H."/>
            <person name="Tunlid A."/>
            <person name="Henrissat B."/>
            <person name="Grigoriev I.V."/>
            <person name="Hibbett D.S."/>
            <person name="Martin F."/>
            <person name="Nordberg H.P."/>
            <person name="Cantor M.N."/>
            <person name="Hua S.X."/>
        </authorList>
    </citation>
    <scope>NUCLEOTIDE SEQUENCE [LARGE SCALE GENOMIC DNA]</scope>
    <source>
        <strain evidence="2 3">LaAM-08-1</strain>
    </source>
</reference>
<proteinExistence type="predicted"/>
<gene>
    <name evidence="2" type="ORF">K443DRAFT_432289</name>
</gene>
<dbReference type="AlphaFoldDB" id="A0A0C9Y292"/>
<feature type="compositionally biased region" description="Polar residues" evidence="1">
    <location>
        <begin position="432"/>
        <end position="450"/>
    </location>
</feature>
<evidence type="ECO:0000313" key="2">
    <source>
        <dbReference type="EMBL" id="KIK04192.1"/>
    </source>
</evidence>
<keyword evidence="3" id="KW-1185">Reference proteome</keyword>
<dbReference type="OrthoDB" id="2993106at2759"/>
<evidence type="ECO:0000256" key="1">
    <source>
        <dbReference type="SAM" id="MobiDB-lite"/>
    </source>
</evidence>
<evidence type="ECO:0000313" key="3">
    <source>
        <dbReference type="Proteomes" id="UP000054477"/>
    </source>
</evidence>
<feature type="compositionally biased region" description="Low complexity" evidence="1">
    <location>
        <begin position="530"/>
        <end position="540"/>
    </location>
</feature>
<feature type="region of interest" description="Disordered" evidence="1">
    <location>
        <begin position="385"/>
        <end position="450"/>
    </location>
</feature>
<feature type="compositionally biased region" description="Polar residues" evidence="1">
    <location>
        <begin position="549"/>
        <end position="580"/>
    </location>
</feature>
<reference evidence="3" key="2">
    <citation type="submission" date="2015-01" db="EMBL/GenBank/DDBJ databases">
        <title>Evolutionary Origins and Diversification of the Mycorrhizal Mutualists.</title>
        <authorList>
            <consortium name="DOE Joint Genome Institute"/>
            <consortium name="Mycorrhizal Genomics Consortium"/>
            <person name="Kohler A."/>
            <person name="Kuo A."/>
            <person name="Nagy L.G."/>
            <person name="Floudas D."/>
            <person name="Copeland A."/>
            <person name="Barry K.W."/>
            <person name="Cichocki N."/>
            <person name="Veneault-Fourrey C."/>
            <person name="LaButti K."/>
            <person name="Lindquist E.A."/>
            <person name="Lipzen A."/>
            <person name="Lundell T."/>
            <person name="Morin E."/>
            <person name="Murat C."/>
            <person name="Riley R."/>
            <person name="Ohm R."/>
            <person name="Sun H."/>
            <person name="Tunlid A."/>
            <person name="Henrissat B."/>
            <person name="Grigoriev I.V."/>
            <person name="Hibbett D.S."/>
            <person name="Martin F."/>
        </authorList>
    </citation>
    <scope>NUCLEOTIDE SEQUENCE [LARGE SCALE GENOMIC DNA]</scope>
    <source>
        <strain evidence="3">LaAM-08-1</strain>
    </source>
</reference>
<dbReference type="Proteomes" id="UP000054477">
    <property type="component" value="Unassembled WGS sequence"/>
</dbReference>
<feature type="compositionally biased region" description="Low complexity" evidence="1">
    <location>
        <begin position="581"/>
        <end position="598"/>
    </location>
</feature>
<organism evidence="2 3">
    <name type="scientific">Laccaria amethystina LaAM-08-1</name>
    <dbReference type="NCBI Taxonomy" id="1095629"/>
    <lineage>
        <taxon>Eukaryota</taxon>
        <taxon>Fungi</taxon>
        <taxon>Dikarya</taxon>
        <taxon>Basidiomycota</taxon>
        <taxon>Agaricomycotina</taxon>
        <taxon>Agaricomycetes</taxon>
        <taxon>Agaricomycetidae</taxon>
        <taxon>Agaricales</taxon>
        <taxon>Agaricineae</taxon>
        <taxon>Hydnangiaceae</taxon>
        <taxon>Laccaria</taxon>
    </lineage>
</organism>
<accession>A0A0C9Y292</accession>
<dbReference type="EMBL" id="KN838572">
    <property type="protein sequence ID" value="KIK04192.1"/>
    <property type="molecule type" value="Genomic_DNA"/>
</dbReference>
<sequence length="598" mass="65229">MWWFSHSPVINSSPNGIGGVILPFQVPTMERAPQEFRAEHERLKQVIEPVSGKTIAAILGDVRGDVFTINPSGGHTLHFYGGSICSFDHTGRFPLICLYGPIFALHSKLGASESAYGRPITPVVDLPDGSKCCIFEGGHIHSMGGIAEPFPAEQCTAPYKPVPPTNPFGLRPGGLVCTHLLDDFDGLTIPITQPANFHQRWVELSTVRHHSGQMIAEVLGYPRHLEENPCGGQRFLFISGQLVSINNNSLPYVMYGEIWELWKRMGWVDSGWGRPLTDEQTLEDGGRCQVMEGGHIHCYAGIAKGYPADQCTARHKPTTRALIFNQMPPHFQRKWSMLALQNQPLANKSVAELLGEPWHRLKDNPKKPGQHFHFLGGYLISLDSNPDPPPMQVAHHSFPPPTSPALPGYLPPGAKSPYGSAPVQSGPPMYQLPQQSPSFPSGSKGPNTTPIELIPPFAVYGTICEFYTKEGGIEGKYGRPLADEQDLGDGGRCSIFEGGHIHMYRGVAQGAAPETCTAPYQPRSPPPPSSTNSPNANYATQPGMHHQPNWGSTSPQHHQPNWGSTSPQHHQPNYPSTPSPQVYGQGQPGTQQQQGAGM</sequence>
<protein>
    <submittedName>
        <fullName evidence="2">Uncharacterized protein</fullName>
    </submittedName>
</protein>
<name>A0A0C9Y292_9AGAR</name>
<dbReference type="HOGENOM" id="CLU_456388_0_0_1"/>